<reference evidence="1" key="1">
    <citation type="submission" date="2020-05" db="EMBL/GenBank/DDBJ databases">
        <title>Large-scale comparative analyses of tick genomes elucidate their genetic diversity and vector capacities.</title>
        <authorList>
            <person name="Jia N."/>
            <person name="Wang J."/>
            <person name="Shi W."/>
            <person name="Du L."/>
            <person name="Sun Y."/>
            <person name="Zhan W."/>
            <person name="Jiang J."/>
            <person name="Wang Q."/>
            <person name="Zhang B."/>
            <person name="Ji P."/>
            <person name="Sakyi L.B."/>
            <person name="Cui X."/>
            <person name="Yuan T."/>
            <person name="Jiang B."/>
            <person name="Yang W."/>
            <person name="Lam T.T.-Y."/>
            <person name="Chang Q."/>
            <person name="Ding S."/>
            <person name="Wang X."/>
            <person name="Zhu J."/>
            <person name="Ruan X."/>
            <person name="Zhao L."/>
            <person name="Wei J."/>
            <person name="Que T."/>
            <person name="Du C."/>
            <person name="Cheng J."/>
            <person name="Dai P."/>
            <person name="Han X."/>
            <person name="Huang E."/>
            <person name="Gao Y."/>
            <person name="Liu J."/>
            <person name="Shao H."/>
            <person name="Ye R."/>
            <person name="Li L."/>
            <person name="Wei W."/>
            <person name="Wang X."/>
            <person name="Wang C."/>
            <person name="Yang T."/>
            <person name="Huo Q."/>
            <person name="Li W."/>
            <person name="Guo W."/>
            <person name="Chen H."/>
            <person name="Zhou L."/>
            <person name="Ni X."/>
            <person name="Tian J."/>
            <person name="Zhou Y."/>
            <person name="Sheng Y."/>
            <person name="Liu T."/>
            <person name="Pan Y."/>
            <person name="Xia L."/>
            <person name="Li J."/>
            <person name="Zhao F."/>
            <person name="Cao W."/>
        </authorList>
    </citation>
    <scope>NUCLEOTIDE SEQUENCE</scope>
    <source>
        <strain evidence="1">Dsil-2018</strain>
    </source>
</reference>
<evidence type="ECO:0000313" key="2">
    <source>
        <dbReference type="Proteomes" id="UP000821865"/>
    </source>
</evidence>
<protein>
    <submittedName>
        <fullName evidence="1">Uncharacterized protein</fullName>
    </submittedName>
</protein>
<evidence type="ECO:0000313" key="1">
    <source>
        <dbReference type="EMBL" id="KAH7936729.1"/>
    </source>
</evidence>
<accession>A0ACB8C779</accession>
<organism evidence="1 2">
    <name type="scientific">Dermacentor silvarum</name>
    <name type="common">Tick</name>
    <dbReference type="NCBI Taxonomy" id="543639"/>
    <lineage>
        <taxon>Eukaryota</taxon>
        <taxon>Metazoa</taxon>
        <taxon>Ecdysozoa</taxon>
        <taxon>Arthropoda</taxon>
        <taxon>Chelicerata</taxon>
        <taxon>Arachnida</taxon>
        <taxon>Acari</taxon>
        <taxon>Parasitiformes</taxon>
        <taxon>Ixodida</taxon>
        <taxon>Ixodoidea</taxon>
        <taxon>Ixodidae</taxon>
        <taxon>Rhipicephalinae</taxon>
        <taxon>Dermacentor</taxon>
    </lineage>
</organism>
<comment type="caution">
    <text evidence="1">The sequence shown here is derived from an EMBL/GenBank/DDBJ whole genome shotgun (WGS) entry which is preliminary data.</text>
</comment>
<keyword evidence="2" id="KW-1185">Reference proteome</keyword>
<dbReference type="Proteomes" id="UP000821865">
    <property type="component" value="Chromosome 8"/>
</dbReference>
<name>A0ACB8C779_DERSI</name>
<proteinExistence type="predicted"/>
<gene>
    <name evidence="1" type="ORF">HPB49_003414</name>
</gene>
<sequence>MAPVNKKLLLLQKKKLYLLKKKALLLQPNPRRWWVRPSWQNRKTESEFYTTTLFLMTHDLEVFRKYYRMTPETFEKLHSLLETRISKQWVLREPVPSRCRLAITLRYLASGMQIQDVAMAFKVGISTTSNIVKEVCALLWDVLRPKCMKGTYSIVLMAVVDSQLRFVCIDVGAYGSQSDGGVFKASKIGKLLSQERYVDEVDTFGNLVEGQWRQEAEENAFLNLQHHGAHNYTKSAAETRDVFRNYFVHEGAVLWQRERCGLLP</sequence>
<dbReference type="EMBL" id="CM023477">
    <property type="protein sequence ID" value="KAH7936729.1"/>
    <property type="molecule type" value="Genomic_DNA"/>
</dbReference>